<evidence type="ECO:0000256" key="1">
    <source>
        <dbReference type="ARBA" id="ARBA00023015"/>
    </source>
</evidence>
<evidence type="ECO:0000256" key="2">
    <source>
        <dbReference type="ARBA" id="ARBA00023125"/>
    </source>
</evidence>
<dbReference type="Gene3D" id="1.10.357.10">
    <property type="entry name" value="Tetracycline Repressor, domain 2"/>
    <property type="match status" value="1"/>
</dbReference>
<proteinExistence type="predicted"/>
<dbReference type="Proteomes" id="UP000198281">
    <property type="component" value="Unassembled WGS sequence"/>
</dbReference>
<keyword evidence="1" id="KW-0805">Transcription regulation</keyword>
<evidence type="ECO:0000259" key="4">
    <source>
        <dbReference type="Pfam" id="PF00440"/>
    </source>
</evidence>
<dbReference type="AlphaFoldDB" id="A0A239BLW4"/>
<dbReference type="InterPro" id="IPR001647">
    <property type="entry name" value="HTH_TetR"/>
</dbReference>
<feature type="domain" description="HTH tetR-type" evidence="4">
    <location>
        <begin position="22"/>
        <end position="65"/>
    </location>
</feature>
<keyword evidence="2" id="KW-0238">DNA-binding</keyword>
<name>A0A239BLW4_9SPHN</name>
<evidence type="ECO:0000313" key="6">
    <source>
        <dbReference type="Proteomes" id="UP000198281"/>
    </source>
</evidence>
<keyword evidence="6" id="KW-1185">Reference proteome</keyword>
<evidence type="ECO:0000256" key="3">
    <source>
        <dbReference type="ARBA" id="ARBA00023163"/>
    </source>
</evidence>
<dbReference type="GO" id="GO:0003700">
    <property type="term" value="F:DNA-binding transcription factor activity"/>
    <property type="evidence" value="ECO:0007669"/>
    <property type="project" value="TreeGrafter"/>
</dbReference>
<dbReference type="Pfam" id="PF00440">
    <property type="entry name" value="TetR_N"/>
    <property type="match status" value="1"/>
</dbReference>
<protein>
    <submittedName>
        <fullName evidence="5">Transcriptional regulator, TetR family</fullName>
    </submittedName>
</protein>
<dbReference type="EMBL" id="FZOS01000001">
    <property type="protein sequence ID" value="SNS08846.1"/>
    <property type="molecule type" value="Genomic_DNA"/>
</dbReference>
<reference evidence="6" key="1">
    <citation type="submission" date="2017-06" db="EMBL/GenBank/DDBJ databases">
        <authorList>
            <person name="Varghese N."/>
            <person name="Submissions S."/>
        </authorList>
    </citation>
    <scope>NUCLEOTIDE SEQUENCE [LARGE SCALE GENOMIC DNA]</scope>
    <source>
        <strain evidence="6">LNB2</strain>
    </source>
</reference>
<dbReference type="InterPro" id="IPR009057">
    <property type="entry name" value="Homeodomain-like_sf"/>
</dbReference>
<dbReference type="InterPro" id="IPR036271">
    <property type="entry name" value="Tet_transcr_reg_TetR-rel_C_sf"/>
</dbReference>
<dbReference type="PANTHER" id="PTHR30055:SF234">
    <property type="entry name" value="HTH-TYPE TRANSCRIPTIONAL REGULATOR BETI"/>
    <property type="match status" value="1"/>
</dbReference>
<dbReference type="SUPFAM" id="SSF46689">
    <property type="entry name" value="Homeodomain-like"/>
    <property type="match status" value="1"/>
</dbReference>
<sequence>MQGAVLTARRGHKGVERRRQAILAAARAMLNREPLAMRRLADAAGVSPATPYNLFGTKRRLFVALYEQQRAELIDRLAASDPPDAFARMFHAIHLFGAELAAEPAFFRALFATLYASDPDEPTPPGSDPGAAFWRAIVADLHKEGLIRATVSVDAFAANFVYLIGGATLDWVEGRIDVDRWETAVAYGLALSALTVATDTARADLQTRLAVLEARIAIA</sequence>
<keyword evidence="3" id="KW-0804">Transcription</keyword>
<dbReference type="PANTHER" id="PTHR30055">
    <property type="entry name" value="HTH-TYPE TRANSCRIPTIONAL REGULATOR RUTR"/>
    <property type="match status" value="1"/>
</dbReference>
<evidence type="ECO:0000313" key="5">
    <source>
        <dbReference type="EMBL" id="SNS08846.1"/>
    </source>
</evidence>
<dbReference type="GO" id="GO:0000976">
    <property type="term" value="F:transcription cis-regulatory region binding"/>
    <property type="evidence" value="ECO:0007669"/>
    <property type="project" value="TreeGrafter"/>
</dbReference>
<dbReference type="InterPro" id="IPR050109">
    <property type="entry name" value="HTH-type_TetR-like_transc_reg"/>
</dbReference>
<organism evidence="5 6">
    <name type="scientific">Edaphosphingomonas laterariae</name>
    <dbReference type="NCBI Taxonomy" id="861865"/>
    <lineage>
        <taxon>Bacteria</taxon>
        <taxon>Pseudomonadati</taxon>
        <taxon>Pseudomonadota</taxon>
        <taxon>Alphaproteobacteria</taxon>
        <taxon>Sphingomonadales</taxon>
        <taxon>Rhizorhabdaceae</taxon>
        <taxon>Edaphosphingomonas</taxon>
    </lineage>
</organism>
<dbReference type="SUPFAM" id="SSF48498">
    <property type="entry name" value="Tetracyclin repressor-like, C-terminal domain"/>
    <property type="match status" value="1"/>
</dbReference>
<gene>
    <name evidence="5" type="ORF">SAMN06295912_101267</name>
</gene>
<accession>A0A239BLW4</accession>